<dbReference type="InterPro" id="IPR012910">
    <property type="entry name" value="Plug_dom"/>
</dbReference>
<evidence type="ECO:0000256" key="7">
    <source>
        <dbReference type="ARBA" id="ARBA00023237"/>
    </source>
</evidence>
<evidence type="ECO:0000259" key="12">
    <source>
        <dbReference type="Pfam" id="PF07715"/>
    </source>
</evidence>
<keyword evidence="2 8" id="KW-0813">Transport</keyword>
<keyword evidence="4 8" id="KW-0812">Transmembrane</keyword>
<keyword evidence="3 8" id="KW-1134">Transmembrane beta strand</keyword>
<protein>
    <submittedName>
        <fullName evidence="13">TonB-dependent receptor</fullName>
    </submittedName>
</protein>
<dbReference type="Gene3D" id="2.40.170.20">
    <property type="entry name" value="TonB-dependent receptor, beta-barrel domain"/>
    <property type="match status" value="1"/>
</dbReference>
<evidence type="ECO:0000256" key="3">
    <source>
        <dbReference type="ARBA" id="ARBA00022452"/>
    </source>
</evidence>
<dbReference type="EMBL" id="DWYR01000003">
    <property type="protein sequence ID" value="HJA98080.1"/>
    <property type="molecule type" value="Genomic_DNA"/>
</dbReference>
<dbReference type="Pfam" id="PF13715">
    <property type="entry name" value="CarbopepD_reg_2"/>
    <property type="match status" value="1"/>
</dbReference>
<dbReference type="Gene3D" id="2.170.130.10">
    <property type="entry name" value="TonB-dependent receptor, plug domain"/>
    <property type="match status" value="1"/>
</dbReference>
<name>A0A9D2L3Q1_9BACT</name>
<evidence type="ECO:0000313" key="14">
    <source>
        <dbReference type="Proteomes" id="UP000824259"/>
    </source>
</evidence>
<dbReference type="Proteomes" id="UP000824259">
    <property type="component" value="Unassembled WGS sequence"/>
</dbReference>
<dbReference type="PANTHER" id="PTHR30069:SF57">
    <property type="entry name" value="TONB-DEPENDENT RECEPTOR"/>
    <property type="match status" value="1"/>
</dbReference>
<feature type="signal peptide" evidence="10">
    <location>
        <begin position="1"/>
        <end position="20"/>
    </location>
</feature>
<dbReference type="InterPro" id="IPR037066">
    <property type="entry name" value="Plug_dom_sf"/>
</dbReference>
<dbReference type="PANTHER" id="PTHR30069">
    <property type="entry name" value="TONB-DEPENDENT OUTER MEMBRANE RECEPTOR"/>
    <property type="match status" value="1"/>
</dbReference>
<dbReference type="PROSITE" id="PS52016">
    <property type="entry name" value="TONB_DEPENDENT_REC_3"/>
    <property type="match status" value="1"/>
</dbReference>
<keyword evidence="13" id="KW-0675">Receptor</keyword>
<sequence>MKKVICMALLSLLYILPVSAESTNTSPSGKTDANLYGHVINRKTGEHLAYVTISIPGTTIGTATDASGHYFLKNLPVGKLTVEAKLLGYTTDSKEVEIQSGESIEVNFEIDESGIRMDEVVVSASRSATLRRQAPSLVNVVGPQVFENTNAACLAQGLNFQPGVRVEDDCQNCGFMQVRINGLDGHYSQILLDSHPVFSALTGVYGLEQIPANMIERVEVMRGGGSALFGSSAIGGTINIITKDPDRNTGQLSHTITSIGNSNRFDNVTSANASLVTDSRKAGLFLYGQTRHRSSYDHDGDGFSEIPQLESQALGLRSFFRTSAYSRLTLQYNAVKEFRRGGDQLNLPPHEALICEQTDHNIQGGSLSFDLSSSDFSNQMNVYASFQNTARKSYYGSKQDRNAYGRTHDLTVASGVQYIHSFKRLWFLPADLTIGAEYTYNDLSDIYTGYNQSTYQTVHIVGAYLQNEWKNDRWSFLLGGRLDKHNLVDHVIFSPRANLRYNPTDQVSLRFSYSSGFRAPQAFDEDMHIAIVGGERVRIVLADNLREERSNSFSLSADLYRQFGSVQTNLLIEGFYTNLKNVFALRPLSESDEGIVKERYNGSGATVMGINIEGKASFTTWFELQTGITLQRSRYKEPEQWSENPEVPPTRKMFRTPDTYGYVTAQITPTERLMAALTGTYSGRMLVQHMAGSGTPIDEAVLTPRFFDLNLKISYDIPVYKEITLQIYAGIQNIFNAYQKDFDKGVERDSGYIYGPSLPRSCFAGVKINF</sequence>
<dbReference type="AlphaFoldDB" id="A0A9D2L3Q1"/>
<evidence type="ECO:0000256" key="8">
    <source>
        <dbReference type="PROSITE-ProRule" id="PRU01360"/>
    </source>
</evidence>
<gene>
    <name evidence="13" type="ORF">H9779_00545</name>
</gene>
<feature type="domain" description="TonB-dependent receptor-like beta-barrel" evidence="11">
    <location>
        <begin position="357"/>
        <end position="734"/>
    </location>
</feature>
<reference evidence="13" key="2">
    <citation type="submission" date="2021-04" db="EMBL/GenBank/DDBJ databases">
        <authorList>
            <person name="Gilroy R."/>
        </authorList>
    </citation>
    <scope>NUCLEOTIDE SEQUENCE</scope>
    <source>
        <strain evidence="13">CHK169-11906</strain>
    </source>
</reference>
<evidence type="ECO:0000256" key="5">
    <source>
        <dbReference type="ARBA" id="ARBA00023077"/>
    </source>
</evidence>
<evidence type="ECO:0000256" key="2">
    <source>
        <dbReference type="ARBA" id="ARBA00022448"/>
    </source>
</evidence>
<evidence type="ECO:0000259" key="11">
    <source>
        <dbReference type="Pfam" id="PF00593"/>
    </source>
</evidence>
<evidence type="ECO:0000256" key="4">
    <source>
        <dbReference type="ARBA" id="ARBA00022692"/>
    </source>
</evidence>
<evidence type="ECO:0000256" key="9">
    <source>
        <dbReference type="RuleBase" id="RU003357"/>
    </source>
</evidence>
<dbReference type="GO" id="GO:0044718">
    <property type="term" value="P:siderophore transmembrane transport"/>
    <property type="evidence" value="ECO:0007669"/>
    <property type="project" value="TreeGrafter"/>
</dbReference>
<keyword evidence="6 8" id="KW-0472">Membrane</keyword>
<feature type="chain" id="PRO_5039140288" evidence="10">
    <location>
        <begin position="21"/>
        <end position="770"/>
    </location>
</feature>
<comment type="caution">
    <text evidence="13">The sequence shown here is derived from an EMBL/GenBank/DDBJ whole genome shotgun (WGS) entry which is preliminary data.</text>
</comment>
<dbReference type="GO" id="GO:0009279">
    <property type="term" value="C:cell outer membrane"/>
    <property type="evidence" value="ECO:0007669"/>
    <property type="project" value="UniProtKB-SubCell"/>
</dbReference>
<dbReference type="InterPro" id="IPR008969">
    <property type="entry name" value="CarboxyPept-like_regulatory"/>
</dbReference>
<dbReference type="Gene3D" id="2.60.40.1120">
    <property type="entry name" value="Carboxypeptidase-like, regulatory domain"/>
    <property type="match status" value="1"/>
</dbReference>
<feature type="domain" description="TonB-dependent receptor plug" evidence="12">
    <location>
        <begin position="132"/>
        <end position="237"/>
    </location>
</feature>
<dbReference type="SUPFAM" id="SSF49464">
    <property type="entry name" value="Carboxypeptidase regulatory domain-like"/>
    <property type="match status" value="1"/>
</dbReference>
<dbReference type="InterPro" id="IPR039426">
    <property type="entry name" value="TonB-dep_rcpt-like"/>
</dbReference>
<comment type="similarity">
    <text evidence="8 9">Belongs to the TonB-dependent receptor family.</text>
</comment>
<evidence type="ECO:0000256" key="1">
    <source>
        <dbReference type="ARBA" id="ARBA00004571"/>
    </source>
</evidence>
<dbReference type="SUPFAM" id="SSF56935">
    <property type="entry name" value="Porins"/>
    <property type="match status" value="1"/>
</dbReference>
<keyword evidence="5 9" id="KW-0798">TonB box</keyword>
<dbReference type="GO" id="GO:0015344">
    <property type="term" value="F:siderophore uptake transmembrane transporter activity"/>
    <property type="evidence" value="ECO:0007669"/>
    <property type="project" value="TreeGrafter"/>
</dbReference>
<reference evidence="13" key="1">
    <citation type="journal article" date="2021" name="PeerJ">
        <title>Extensive microbial diversity within the chicken gut microbiome revealed by metagenomics and culture.</title>
        <authorList>
            <person name="Gilroy R."/>
            <person name="Ravi A."/>
            <person name="Getino M."/>
            <person name="Pursley I."/>
            <person name="Horton D.L."/>
            <person name="Alikhan N.F."/>
            <person name="Baker D."/>
            <person name="Gharbi K."/>
            <person name="Hall N."/>
            <person name="Watson M."/>
            <person name="Adriaenssens E.M."/>
            <person name="Foster-Nyarko E."/>
            <person name="Jarju S."/>
            <person name="Secka A."/>
            <person name="Antonio M."/>
            <person name="Oren A."/>
            <person name="Chaudhuri R.R."/>
            <person name="La Ragione R."/>
            <person name="Hildebrand F."/>
            <person name="Pallen M.J."/>
        </authorList>
    </citation>
    <scope>NUCLEOTIDE SEQUENCE</scope>
    <source>
        <strain evidence="13">CHK169-11906</strain>
    </source>
</reference>
<evidence type="ECO:0000313" key="13">
    <source>
        <dbReference type="EMBL" id="HJA98080.1"/>
    </source>
</evidence>
<accession>A0A9D2L3Q1</accession>
<dbReference type="Pfam" id="PF00593">
    <property type="entry name" value="TonB_dep_Rec_b-barrel"/>
    <property type="match status" value="1"/>
</dbReference>
<evidence type="ECO:0000256" key="10">
    <source>
        <dbReference type="SAM" id="SignalP"/>
    </source>
</evidence>
<keyword evidence="10" id="KW-0732">Signal</keyword>
<organism evidence="13 14">
    <name type="scientific">Candidatus Alistipes avicola</name>
    <dbReference type="NCBI Taxonomy" id="2838432"/>
    <lineage>
        <taxon>Bacteria</taxon>
        <taxon>Pseudomonadati</taxon>
        <taxon>Bacteroidota</taxon>
        <taxon>Bacteroidia</taxon>
        <taxon>Bacteroidales</taxon>
        <taxon>Rikenellaceae</taxon>
        <taxon>Alistipes</taxon>
    </lineage>
</organism>
<keyword evidence="7 8" id="KW-0998">Cell outer membrane</keyword>
<dbReference type="Pfam" id="PF07715">
    <property type="entry name" value="Plug"/>
    <property type="match status" value="1"/>
</dbReference>
<evidence type="ECO:0000256" key="6">
    <source>
        <dbReference type="ARBA" id="ARBA00023136"/>
    </source>
</evidence>
<dbReference type="InterPro" id="IPR036942">
    <property type="entry name" value="Beta-barrel_TonB_sf"/>
</dbReference>
<proteinExistence type="inferred from homology"/>
<comment type="subcellular location">
    <subcellularLocation>
        <location evidence="1 8">Cell outer membrane</location>
        <topology evidence="1 8">Multi-pass membrane protein</topology>
    </subcellularLocation>
</comment>
<dbReference type="InterPro" id="IPR000531">
    <property type="entry name" value="Beta-barrel_TonB"/>
</dbReference>